<keyword evidence="2" id="KW-1185">Reference proteome</keyword>
<evidence type="ECO:0000313" key="1">
    <source>
        <dbReference type="EMBL" id="GFO44326.1"/>
    </source>
</evidence>
<organism evidence="1 2">
    <name type="scientific">Plakobranchus ocellatus</name>
    <dbReference type="NCBI Taxonomy" id="259542"/>
    <lineage>
        <taxon>Eukaryota</taxon>
        <taxon>Metazoa</taxon>
        <taxon>Spiralia</taxon>
        <taxon>Lophotrochozoa</taxon>
        <taxon>Mollusca</taxon>
        <taxon>Gastropoda</taxon>
        <taxon>Heterobranchia</taxon>
        <taxon>Euthyneura</taxon>
        <taxon>Panpulmonata</taxon>
        <taxon>Sacoglossa</taxon>
        <taxon>Placobranchoidea</taxon>
        <taxon>Plakobranchidae</taxon>
        <taxon>Plakobranchus</taxon>
    </lineage>
</organism>
<dbReference type="Proteomes" id="UP000735302">
    <property type="component" value="Unassembled WGS sequence"/>
</dbReference>
<name>A0AAV4DKC6_9GAST</name>
<dbReference type="EMBL" id="BLXT01007949">
    <property type="protein sequence ID" value="GFO44326.1"/>
    <property type="molecule type" value="Genomic_DNA"/>
</dbReference>
<reference evidence="1 2" key="1">
    <citation type="journal article" date="2021" name="Elife">
        <title>Chloroplast acquisition without the gene transfer in kleptoplastic sea slugs, Plakobranchus ocellatus.</title>
        <authorList>
            <person name="Maeda T."/>
            <person name="Takahashi S."/>
            <person name="Yoshida T."/>
            <person name="Shimamura S."/>
            <person name="Takaki Y."/>
            <person name="Nagai Y."/>
            <person name="Toyoda A."/>
            <person name="Suzuki Y."/>
            <person name="Arimoto A."/>
            <person name="Ishii H."/>
            <person name="Satoh N."/>
            <person name="Nishiyama T."/>
            <person name="Hasebe M."/>
            <person name="Maruyama T."/>
            <person name="Minagawa J."/>
            <person name="Obokata J."/>
            <person name="Shigenobu S."/>
        </authorList>
    </citation>
    <scope>NUCLEOTIDE SEQUENCE [LARGE SCALE GENOMIC DNA]</scope>
</reference>
<accession>A0AAV4DKC6</accession>
<gene>
    <name evidence="1" type="ORF">PoB_007083100</name>
</gene>
<dbReference type="AlphaFoldDB" id="A0AAV4DKC6"/>
<sequence>MGVRIIEPFRSSDDIKLSAYAWPHGTVAKAEPVAQDKKCMYADISGRLQANRRFCEKPKGGVQTIKGTCREVADHSLVGGRQDGRDKLGKHRPGVT</sequence>
<proteinExistence type="predicted"/>
<comment type="caution">
    <text evidence="1">The sequence shown here is derived from an EMBL/GenBank/DDBJ whole genome shotgun (WGS) entry which is preliminary data.</text>
</comment>
<evidence type="ECO:0000313" key="2">
    <source>
        <dbReference type="Proteomes" id="UP000735302"/>
    </source>
</evidence>
<protein>
    <submittedName>
        <fullName evidence="1">Uncharacterized protein</fullName>
    </submittedName>
</protein>